<dbReference type="Proteomes" id="UP000828390">
    <property type="component" value="Unassembled WGS sequence"/>
</dbReference>
<dbReference type="AlphaFoldDB" id="A0A9D4CL75"/>
<accession>A0A9D4CL75</accession>
<feature type="chain" id="PRO_5038671248" evidence="2">
    <location>
        <begin position="21"/>
        <end position="55"/>
    </location>
</feature>
<keyword evidence="4" id="KW-1185">Reference proteome</keyword>
<dbReference type="EMBL" id="JAIWYP010000012">
    <property type="protein sequence ID" value="KAH3726532.1"/>
    <property type="molecule type" value="Genomic_DNA"/>
</dbReference>
<evidence type="ECO:0000313" key="3">
    <source>
        <dbReference type="EMBL" id="KAH3726532.1"/>
    </source>
</evidence>
<evidence type="ECO:0000256" key="2">
    <source>
        <dbReference type="SAM" id="SignalP"/>
    </source>
</evidence>
<evidence type="ECO:0000313" key="4">
    <source>
        <dbReference type="Proteomes" id="UP000828390"/>
    </source>
</evidence>
<organism evidence="3 4">
    <name type="scientific">Dreissena polymorpha</name>
    <name type="common">Zebra mussel</name>
    <name type="synonym">Mytilus polymorpha</name>
    <dbReference type="NCBI Taxonomy" id="45954"/>
    <lineage>
        <taxon>Eukaryota</taxon>
        <taxon>Metazoa</taxon>
        <taxon>Spiralia</taxon>
        <taxon>Lophotrochozoa</taxon>
        <taxon>Mollusca</taxon>
        <taxon>Bivalvia</taxon>
        <taxon>Autobranchia</taxon>
        <taxon>Heteroconchia</taxon>
        <taxon>Euheterodonta</taxon>
        <taxon>Imparidentia</taxon>
        <taxon>Neoheterodontei</taxon>
        <taxon>Myida</taxon>
        <taxon>Dreissenoidea</taxon>
        <taxon>Dreissenidae</taxon>
        <taxon>Dreissena</taxon>
    </lineage>
</organism>
<sequence>MMVIMLIMSVVVFQWRYEYADCGDADVNGDEANVGRGDDEAGVSAADVGGGDDKA</sequence>
<name>A0A9D4CL75_DREPO</name>
<protein>
    <submittedName>
        <fullName evidence="3">Uncharacterized protein</fullName>
    </submittedName>
</protein>
<feature type="region of interest" description="Disordered" evidence="1">
    <location>
        <begin position="31"/>
        <end position="55"/>
    </location>
</feature>
<reference evidence="3" key="2">
    <citation type="submission" date="2020-11" db="EMBL/GenBank/DDBJ databases">
        <authorList>
            <person name="McCartney M.A."/>
            <person name="Auch B."/>
            <person name="Kono T."/>
            <person name="Mallez S."/>
            <person name="Becker A."/>
            <person name="Gohl D.M."/>
            <person name="Silverstein K.A.T."/>
            <person name="Koren S."/>
            <person name="Bechman K.B."/>
            <person name="Herman A."/>
            <person name="Abrahante J.E."/>
            <person name="Garbe J."/>
        </authorList>
    </citation>
    <scope>NUCLEOTIDE SEQUENCE</scope>
    <source>
        <strain evidence="3">Duluth1</strain>
        <tissue evidence="3">Whole animal</tissue>
    </source>
</reference>
<comment type="caution">
    <text evidence="3">The sequence shown here is derived from an EMBL/GenBank/DDBJ whole genome shotgun (WGS) entry which is preliminary data.</text>
</comment>
<evidence type="ECO:0000256" key="1">
    <source>
        <dbReference type="SAM" id="MobiDB-lite"/>
    </source>
</evidence>
<keyword evidence="2" id="KW-0732">Signal</keyword>
<reference evidence="3" key="1">
    <citation type="journal article" date="2019" name="bioRxiv">
        <title>The Genome of the Zebra Mussel, Dreissena polymorpha: A Resource for Invasive Species Research.</title>
        <authorList>
            <person name="McCartney M.A."/>
            <person name="Auch B."/>
            <person name="Kono T."/>
            <person name="Mallez S."/>
            <person name="Zhang Y."/>
            <person name="Obille A."/>
            <person name="Becker A."/>
            <person name="Abrahante J.E."/>
            <person name="Garbe J."/>
            <person name="Badalamenti J.P."/>
            <person name="Herman A."/>
            <person name="Mangelson H."/>
            <person name="Liachko I."/>
            <person name="Sullivan S."/>
            <person name="Sone E.D."/>
            <person name="Koren S."/>
            <person name="Silverstein K.A.T."/>
            <person name="Beckman K.B."/>
            <person name="Gohl D.M."/>
        </authorList>
    </citation>
    <scope>NUCLEOTIDE SEQUENCE</scope>
    <source>
        <strain evidence="3">Duluth1</strain>
        <tissue evidence="3">Whole animal</tissue>
    </source>
</reference>
<gene>
    <name evidence="3" type="ORF">DPMN_052399</name>
</gene>
<feature type="signal peptide" evidence="2">
    <location>
        <begin position="1"/>
        <end position="20"/>
    </location>
</feature>
<proteinExistence type="predicted"/>